<evidence type="ECO:0000313" key="3">
    <source>
        <dbReference type="EMBL" id="PWR73879.1"/>
    </source>
</evidence>
<dbReference type="InterPro" id="IPR006015">
    <property type="entry name" value="Universal_stress_UspA"/>
</dbReference>
<sequence>MIPYKKILIPTDGRSDAQGAIVFALTLGKITGAEVTAICVNDVSNYAIPWNTSSPDLNEPHYQACEKAVKTVADRGELMGINVRTEIVTGIPLQEIIKASKKYDLMVMGTAGRAGVSLMLLGSVAQKVIRFASCPVLVIRGDQQGGPACNRILIPTDGTAITRPAIMHGLEMARTFNAEVTALSVSSGRSIPIPLHRNVTQFTPDAARNAVDSVVDMGRELGIKVNPTVTMGSVANEIILASAGQDLLVMGTNGRTGYEYLRLGSVAEKTVRHARCPVLVVRKPETMPPEI</sequence>
<keyword evidence="4" id="KW-1185">Reference proteome</keyword>
<dbReference type="OrthoDB" id="105697at2157"/>
<dbReference type="InterPro" id="IPR006016">
    <property type="entry name" value="UspA"/>
</dbReference>
<dbReference type="RefSeq" id="WP_109967159.1">
    <property type="nucleotide sequence ID" value="NZ_CP176093.1"/>
</dbReference>
<comment type="similarity">
    <text evidence="1">Belongs to the universal stress protein A family.</text>
</comment>
<dbReference type="PRINTS" id="PR01438">
    <property type="entry name" value="UNVRSLSTRESS"/>
</dbReference>
<dbReference type="CDD" id="cd00293">
    <property type="entry name" value="USP-like"/>
    <property type="match status" value="2"/>
</dbReference>
<evidence type="ECO:0000313" key="4">
    <source>
        <dbReference type="Proteomes" id="UP000245657"/>
    </source>
</evidence>
<dbReference type="EMBL" id="QGMY01000002">
    <property type="protein sequence ID" value="PWR73879.1"/>
    <property type="molecule type" value="Genomic_DNA"/>
</dbReference>
<gene>
    <name evidence="3" type="ORF">DK846_01565</name>
</gene>
<dbReference type="AlphaFoldDB" id="A0A2V2N288"/>
<evidence type="ECO:0000256" key="1">
    <source>
        <dbReference type="ARBA" id="ARBA00008791"/>
    </source>
</evidence>
<dbReference type="Proteomes" id="UP000245657">
    <property type="component" value="Unassembled WGS sequence"/>
</dbReference>
<dbReference type="PANTHER" id="PTHR46268">
    <property type="entry name" value="STRESS RESPONSE PROTEIN NHAX"/>
    <property type="match status" value="1"/>
</dbReference>
<dbReference type="InterPro" id="IPR014729">
    <property type="entry name" value="Rossmann-like_a/b/a_fold"/>
</dbReference>
<proteinExistence type="inferred from homology"/>
<feature type="domain" description="UspA" evidence="2">
    <location>
        <begin position="150"/>
        <end position="282"/>
    </location>
</feature>
<evidence type="ECO:0000259" key="2">
    <source>
        <dbReference type="Pfam" id="PF00582"/>
    </source>
</evidence>
<dbReference type="SUPFAM" id="SSF52402">
    <property type="entry name" value="Adenine nucleotide alpha hydrolases-like"/>
    <property type="match status" value="2"/>
</dbReference>
<organism evidence="3 4">
    <name type="scientific">Methanospirillum lacunae</name>
    <dbReference type="NCBI Taxonomy" id="668570"/>
    <lineage>
        <taxon>Archaea</taxon>
        <taxon>Methanobacteriati</taxon>
        <taxon>Methanobacteriota</taxon>
        <taxon>Stenosarchaea group</taxon>
        <taxon>Methanomicrobia</taxon>
        <taxon>Methanomicrobiales</taxon>
        <taxon>Methanospirillaceae</taxon>
        <taxon>Methanospirillum</taxon>
    </lineage>
</organism>
<name>A0A2V2N288_9EURY</name>
<feature type="domain" description="UspA" evidence="2">
    <location>
        <begin position="4"/>
        <end position="140"/>
    </location>
</feature>
<dbReference type="GeneID" id="97549216"/>
<comment type="caution">
    <text evidence="3">The sequence shown here is derived from an EMBL/GenBank/DDBJ whole genome shotgun (WGS) entry which is preliminary data.</text>
</comment>
<protein>
    <recommendedName>
        <fullName evidence="2">UspA domain-containing protein</fullName>
    </recommendedName>
</protein>
<dbReference type="Gene3D" id="3.40.50.620">
    <property type="entry name" value="HUPs"/>
    <property type="match status" value="1"/>
</dbReference>
<dbReference type="Gene3D" id="3.40.50.12370">
    <property type="match status" value="1"/>
</dbReference>
<reference evidence="3 4" key="1">
    <citation type="submission" date="2018-05" db="EMBL/GenBank/DDBJ databases">
        <title>Draft genome of Methanospirillum lacunae Ki8-1.</title>
        <authorList>
            <person name="Dueholm M.S."/>
            <person name="Nielsen P.H."/>
            <person name="Bakmann L.F."/>
            <person name="Otzen D.E."/>
        </authorList>
    </citation>
    <scope>NUCLEOTIDE SEQUENCE [LARGE SCALE GENOMIC DNA]</scope>
    <source>
        <strain evidence="3 4">Ki8-1</strain>
    </source>
</reference>
<dbReference type="PANTHER" id="PTHR46268:SF6">
    <property type="entry name" value="UNIVERSAL STRESS PROTEIN UP12"/>
    <property type="match status" value="1"/>
</dbReference>
<dbReference type="Pfam" id="PF00582">
    <property type="entry name" value="Usp"/>
    <property type="match status" value="2"/>
</dbReference>
<accession>A0A2V2N288</accession>